<comment type="caution">
    <text evidence="2">The sequence shown here is derived from an EMBL/GenBank/DDBJ whole genome shotgun (WGS) entry which is preliminary data.</text>
</comment>
<dbReference type="Pfam" id="PF01872">
    <property type="entry name" value="RibD_C"/>
    <property type="match status" value="1"/>
</dbReference>
<proteinExistence type="predicted"/>
<protein>
    <submittedName>
        <fullName evidence="2">Dihydrofolate reductase family protein</fullName>
    </submittedName>
</protein>
<gene>
    <name evidence="2" type="ORF">I0C86_28995</name>
</gene>
<evidence type="ECO:0000259" key="1">
    <source>
        <dbReference type="Pfam" id="PF01872"/>
    </source>
</evidence>
<dbReference type="Proteomes" id="UP000638560">
    <property type="component" value="Unassembled WGS sequence"/>
</dbReference>
<reference evidence="2 3" key="1">
    <citation type="submission" date="2020-11" db="EMBL/GenBank/DDBJ databases">
        <title>A novel isolate from a Black sea contaminated sediment with potential to produce alkanes: Plantactinospora alkalitolerans sp. nov.</title>
        <authorList>
            <person name="Carro L."/>
            <person name="Veyisoglu A."/>
            <person name="Guven K."/>
            <person name="Schumann P."/>
            <person name="Klenk H.-P."/>
            <person name="Sahin N."/>
        </authorList>
    </citation>
    <scope>NUCLEOTIDE SEQUENCE [LARGE SCALE GENOMIC DNA]</scope>
    <source>
        <strain evidence="2 3">S1510</strain>
    </source>
</reference>
<dbReference type="EMBL" id="JADPUN010000256">
    <property type="protein sequence ID" value="MBF9132966.1"/>
    <property type="molecule type" value="Genomic_DNA"/>
</dbReference>
<feature type="domain" description="Bacterial bifunctional deaminase-reductase C-terminal" evidence="1">
    <location>
        <begin position="2"/>
        <end position="184"/>
    </location>
</feature>
<dbReference type="Gene3D" id="3.40.430.10">
    <property type="entry name" value="Dihydrofolate Reductase, subunit A"/>
    <property type="match status" value="1"/>
</dbReference>
<dbReference type="PANTHER" id="PTHR38011:SF11">
    <property type="entry name" value="2,5-DIAMINO-6-RIBOSYLAMINO-4(3H)-PYRIMIDINONE 5'-PHOSPHATE REDUCTASE"/>
    <property type="match status" value="1"/>
</dbReference>
<dbReference type="InterPro" id="IPR024072">
    <property type="entry name" value="DHFR-like_dom_sf"/>
</dbReference>
<dbReference type="SUPFAM" id="SSF53597">
    <property type="entry name" value="Dihydrofolate reductase-like"/>
    <property type="match status" value="1"/>
</dbReference>
<dbReference type="PANTHER" id="PTHR38011">
    <property type="entry name" value="DIHYDROFOLATE REDUCTASE FAMILY PROTEIN (AFU_ORTHOLOGUE AFUA_8G06820)"/>
    <property type="match status" value="1"/>
</dbReference>
<dbReference type="InterPro" id="IPR050765">
    <property type="entry name" value="Riboflavin_Biosynth_HTPR"/>
</dbReference>
<accession>A0ABS0H3B9</accession>
<evidence type="ECO:0000313" key="2">
    <source>
        <dbReference type="EMBL" id="MBF9132966.1"/>
    </source>
</evidence>
<name>A0ABS0H3B9_9ACTN</name>
<organism evidence="2 3">
    <name type="scientific">Plantactinospora alkalitolerans</name>
    <dbReference type="NCBI Taxonomy" id="2789879"/>
    <lineage>
        <taxon>Bacteria</taxon>
        <taxon>Bacillati</taxon>
        <taxon>Actinomycetota</taxon>
        <taxon>Actinomycetes</taxon>
        <taxon>Micromonosporales</taxon>
        <taxon>Micromonosporaceae</taxon>
        <taxon>Plantactinospora</taxon>
    </lineage>
</organism>
<dbReference type="RefSeq" id="WP_196204485.1">
    <property type="nucleotide sequence ID" value="NZ_JADPUN010000256.1"/>
</dbReference>
<evidence type="ECO:0000313" key="3">
    <source>
        <dbReference type="Proteomes" id="UP000638560"/>
    </source>
</evidence>
<sequence>MRKIFLYMTSTVDGFVAGPDNELDWMIQAPDEELNADIVALLSTADAGFLGYPVAQGMVPFWRAVAADPNASKDSRAIAEAVNNLHTIVVSRTDVDVPWDDTEVLVAPDDAALFDAVTRMKQQPGRDLGVPGGVRTARAFVRLGLVDEYILHVHPVAIGAGKRLFPGPVGLTLIGAKTYPCGVVRVHYRNASR</sequence>
<dbReference type="InterPro" id="IPR002734">
    <property type="entry name" value="RibDG_C"/>
</dbReference>
<keyword evidence="3" id="KW-1185">Reference proteome</keyword>